<feature type="compositionally biased region" description="Acidic residues" evidence="1">
    <location>
        <begin position="124"/>
        <end position="138"/>
    </location>
</feature>
<dbReference type="HOGENOM" id="CLU_006497_0_0_1"/>
<feature type="compositionally biased region" description="Low complexity" evidence="1">
    <location>
        <begin position="1286"/>
        <end position="1309"/>
    </location>
</feature>
<feature type="region of interest" description="Disordered" evidence="1">
    <location>
        <begin position="382"/>
        <end position="592"/>
    </location>
</feature>
<feature type="compositionally biased region" description="Basic residues" evidence="1">
    <location>
        <begin position="1101"/>
        <end position="1112"/>
    </location>
</feature>
<feature type="compositionally biased region" description="Acidic residues" evidence="1">
    <location>
        <begin position="1081"/>
        <end position="1093"/>
    </location>
</feature>
<feature type="compositionally biased region" description="Acidic residues" evidence="1">
    <location>
        <begin position="384"/>
        <end position="416"/>
    </location>
</feature>
<name>A0A0C3CC95_HEBCY</name>
<dbReference type="InterPro" id="IPR008984">
    <property type="entry name" value="SMAD_FHA_dom_sf"/>
</dbReference>
<dbReference type="PROSITE" id="PS50006">
    <property type="entry name" value="FHA_DOMAIN"/>
    <property type="match status" value="1"/>
</dbReference>
<feature type="compositionally biased region" description="Low complexity" evidence="1">
    <location>
        <begin position="955"/>
        <end position="964"/>
    </location>
</feature>
<feature type="compositionally biased region" description="Polar residues" evidence="1">
    <location>
        <begin position="250"/>
        <end position="262"/>
    </location>
</feature>
<feature type="compositionally biased region" description="Basic and acidic residues" evidence="1">
    <location>
        <begin position="749"/>
        <end position="760"/>
    </location>
</feature>
<feature type="compositionally biased region" description="Acidic residues" evidence="1">
    <location>
        <begin position="1025"/>
        <end position="1034"/>
    </location>
</feature>
<feature type="region of interest" description="Disordered" evidence="1">
    <location>
        <begin position="244"/>
        <end position="272"/>
    </location>
</feature>
<reference evidence="3 4" key="1">
    <citation type="submission" date="2014-04" db="EMBL/GenBank/DDBJ databases">
        <authorList>
            <consortium name="DOE Joint Genome Institute"/>
            <person name="Kuo A."/>
            <person name="Gay G."/>
            <person name="Dore J."/>
            <person name="Kohler A."/>
            <person name="Nagy L.G."/>
            <person name="Floudas D."/>
            <person name="Copeland A."/>
            <person name="Barry K.W."/>
            <person name="Cichocki N."/>
            <person name="Veneault-Fourrey C."/>
            <person name="LaButti K."/>
            <person name="Lindquist E.A."/>
            <person name="Lipzen A."/>
            <person name="Lundell T."/>
            <person name="Morin E."/>
            <person name="Murat C."/>
            <person name="Sun H."/>
            <person name="Tunlid A."/>
            <person name="Henrissat B."/>
            <person name="Grigoriev I.V."/>
            <person name="Hibbett D.S."/>
            <person name="Martin F."/>
            <person name="Nordberg H.P."/>
            <person name="Cantor M.N."/>
            <person name="Hua S.X."/>
        </authorList>
    </citation>
    <scope>NUCLEOTIDE SEQUENCE [LARGE SCALE GENOMIC DNA]</scope>
    <source>
        <strain evidence="4">h7</strain>
    </source>
</reference>
<dbReference type="EMBL" id="KN831780">
    <property type="protein sequence ID" value="KIM41226.1"/>
    <property type="molecule type" value="Genomic_DNA"/>
</dbReference>
<feature type="compositionally biased region" description="Acidic residues" evidence="1">
    <location>
        <begin position="1316"/>
        <end position="1327"/>
    </location>
</feature>
<feature type="region of interest" description="Disordered" evidence="1">
    <location>
        <begin position="331"/>
        <end position="356"/>
    </location>
</feature>
<feature type="compositionally biased region" description="Low complexity" evidence="1">
    <location>
        <begin position="560"/>
        <end position="572"/>
    </location>
</feature>
<dbReference type="SUPFAM" id="SSF49879">
    <property type="entry name" value="SMAD/FHA domain"/>
    <property type="match status" value="1"/>
</dbReference>
<dbReference type="InterPro" id="IPR000253">
    <property type="entry name" value="FHA_dom"/>
</dbReference>
<protein>
    <recommendedName>
        <fullName evidence="2">FHA domain-containing protein</fullName>
    </recommendedName>
</protein>
<feature type="compositionally biased region" description="Low complexity" evidence="1">
    <location>
        <begin position="846"/>
        <end position="862"/>
    </location>
</feature>
<proteinExistence type="predicted"/>
<dbReference type="PANTHER" id="PTHR35711">
    <property type="entry name" value="EXPRESSED PROTEIN"/>
    <property type="match status" value="1"/>
</dbReference>
<accession>A0A0C3CC95</accession>
<feature type="compositionally biased region" description="Acidic residues" evidence="1">
    <location>
        <begin position="739"/>
        <end position="748"/>
    </location>
</feature>
<dbReference type="STRING" id="686832.A0A0C3CC95"/>
<feature type="compositionally biased region" description="Low complexity" evidence="1">
    <location>
        <begin position="1133"/>
        <end position="1175"/>
    </location>
</feature>
<sequence length="1350" mass="145541">MDTTGFSQIGRYGTLSLVKRATAKAATPSGASPHNNAHSNQIITSFGMDNPLLTFGRNLTCDVRLYYPEVEGVHARIVWEDEGDKSRPKATLHVLGESGVYILGPGGAGKGKVEGKWVYPRYPDEDEDEDEQEMEEDPGPPQPTIVELPNNAEFEIAHKRFRVTYPPRGVRARDGTGMLGTPAGGPMLNTPIANKPGQQRRALRLSMIHSAQVFSPRPSADPRENLKVLQSPLKVPSTPLRSIFSGAGSGSTSPTKARSRSVSPLKFGHASADMGINEDEKLEEEGQPEDQEVILVHTNHPRVVEEDKDLVILEDVPLPLVIGSTSSPVMGTFSPPAQPQPQQAQLAPPVTPKRKSLGGTALHRAVLIRSAQRAVWKAERERMEEEEEREEEMEVLDSVVDEEVSDEDDEDEDEDVEMRSVTDEDTDEGEKEDKQQKPLWRKSLEKIIPWRFGSKEVEDEQEEIQETGHEQEEHNGDEEDEKDLVPALQERTPVRRALGSFMTPQHPSSTLETYRNIPGSMAPPPQPPQGRHSLGGGEARRVIVQQPWKVKDLVVPPPSTTSNASSSSSTFSQPRNGFPVYPPAVPQLQPRTPLRSVPVLSVRPGVPPRPFPAVATPGLLPQRVAAGSTPLPPPATPRTPAVSAEERRAIQERRRSAVKEAFVLGSGAASAASDGVPGMSPSKVSPAKPMRIGAFEGGAAMPRRSLFPTGSTSPTKGRPLGYAIPEHGDESGFRRVSSEEEDEVSTDEMLERMRETVESMKRRRSLALGLGSVASTPARTASASEAQASGGLITSLSPKKLDFARLGKGFTTPESEALPEAKTQGPMDLDEEAESDPAPPPPPLPSLLRTPARSSEVPVLRVEVVESVDEEEEQVQAPAPVTSKAKPRARLLRAPAPEVPKEDPMVEAEDYAEEMPAPVARSNAKPPSRSRAAAAAATTRARSRSRSPLPPAPAPIARSSSRTPITPTEEANDETPAAPAPKTRNARSRSRTPQPPQVQPEKVEYHPTEAAVDEEAEVEGGVIQEEQEEAEEEEAKPAKKTTRARGAASTKPKPTAAPTPAVTAPSRVRSRSRAAVPVPVADDDDEPEADPEPEPQVTKIVKPKATRGRSKKVAAAPSEDGTNEDDELGSYQTPAPSAPAKAKASTTKKTTTTTTKTPAVAVKPPSKIPSGSRTTGTKRTRTPVQVKQEEEAEPEPAPVAKRSSSKANTKSKTPAASTTTEEEPQAKPAPAKRGRPRKNDTAPVAVPSVPVNEEEEKENTPGPSASDEAEEQQPKQAVKLRVSRRAAATTTKAAAKASSSATKTKAGGKVKVKEEDQVDEQEEEEEVEEKKVRTTGTRTTRVMRARTRTG</sequence>
<feature type="compositionally biased region" description="Low complexity" evidence="1">
    <location>
        <begin position="920"/>
        <end position="940"/>
    </location>
</feature>
<feature type="domain" description="FHA" evidence="2">
    <location>
        <begin position="53"/>
        <end position="102"/>
    </location>
</feature>
<evidence type="ECO:0000313" key="4">
    <source>
        <dbReference type="Proteomes" id="UP000053424"/>
    </source>
</evidence>
<gene>
    <name evidence="3" type="ORF">M413DRAFT_445267</name>
</gene>
<feature type="compositionally biased region" description="Low complexity" evidence="1">
    <location>
        <begin position="1198"/>
        <end position="1219"/>
    </location>
</feature>
<keyword evidence="4" id="KW-1185">Reference proteome</keyword>
<organism evidence="3 4">
    <name type="scientific">Hebeloma cylindrosporum</name>
    <dbReference type="NCBI Taxonomy" id="76867"/>
    <lineage>
        <taxon>Eukaryota</taxon>
        <taxon>Fungi</taxon>
        <taxon>Dikarya</taxon>
        <taxon>Basidiomycota</taxon>
        <taxon>Agaricomycotina</taxon>
        <taxon>Agaricomycetes</taxon>
        <taxon>Agaricomycetidae</taxon>
        <taxon>Agaricales</taxon>
        <taxon>Agaricineae</taxon>
        <taxon>Hymenogastraceae</taxon>
        <taxon>Hebeloma</taxon>
    </lineage>
</organism>
<feature type="region of interest" description="Disordered" evidence="1">
    <location>
        <begin position="120"/>
        <end position="145"/>
    </location>
</feature>
<dbReference type="OrthoDB" id="6288785at2759"/>
<feature type="compositionally biased region" description="Low complexity" evidence="1">
    <location>
        <begin position="1047"/>
        <end position="1080"/>
    </location>
</feature>
<feature type="compositionally biased region" description="Basic and acidic residues" evidence="1">
    <location>
        <begin position="726"/>
        <end position="738"/>
    </location>
</feature>
<dbReference type="Proteomes" id="UP000053424">
    <property type="component" value="Unassembled WGS sequence"/>
</dbReference>
<feature type="compositionally biased region" description="Basic and acidic residues" evidence="1">
    <location>
        <begin position="644"/>
        <end position="654"/>
    </location>
</feature>
<evidence type="ECO:0000256" key="1">
    <source>
        <dbReference type="SAM" id="MobiDB-lite"/>
    </source>
</evidence>
<reference evidence="4" key="2">
    <citation type="submission" date="2015-01" db="EMBL/GenBank/DDBJ databases">
        <title>Evolutionary Origins and Diversification of the Mycorrhizal Mutualists.</title>
        <authorList>
            <consortium name="DOE Joint Genome Institute"/>
            <consortium name="Mycorrhizal Genomics Consortium"/>
            <person name="Kohler A."/>
            <person name="Kuo A."/>
            <person name="Nagy L.G."/>
            <person name="Floudas D."/>
            <person name="Copeland A."/>
            <person name="Barry K.W."/>
            <person name="Cichocki N."/>
            <person name="Veneault-Fourrey C."/>
            <person name="LaButti K."/>
            <person name="Lindquist E.A."/>
            <person name="Lipzen A."/>
            <person name="Lundell T."/>
            <person name="Morin E."/>
            <person name="Murat C."/>
            <person name="Riley R."/>
            <person name="Ohm R."/>
            <person name="Sun H."/>
            <person name="Tunlid A."/>
            <person name="Henrissat B."/>
            <person name="Grigoriev I.V."/>
            <person name="Hibbett D.S."/>
            <person name="Martin F."/>
        </authorList>
    </citation>
    <scope>NUCLEOTIDE SEQUENCE [LARGE SCALE GENOMIC DNA]</scope>
    <source>
        <strain evidence="4">h7</strain>
    </source>
</reference>
<evidence type="ECO:0000259" key="2">
    <source>
        <dbReference type="PROSITE" id="PS50006"/>
    </source>
</evidence>
<feature type="compositionally biased region" description="Polar residues" evidence="1">
    <location>
        <begin position="773"/>
        <end position="797"/>
    </location>
</feature>
<feature type="compositionally biased region" description="Basic residues" evidence="1">
    <location>
        <begin position="1341"/>
        <end position="1350"/>
    </location>
</feature>
<feature type="region of interest" description="Disordered" evidence="1">
    <location>
        <begin position="623"/>
        <end position="654"/>
    </location>
</feature>
<evidence type="ECO:0000313" key="3">
    <source>
        <dbReference type="EMBL" id="KIM41226.1"/>
    </source>
</evidence>
<feature type="region of interest" description="Disordered" evidence="1">
    <location>
        <begin position="667"/>
        <end position="1350"/>
    </location>
</feature>
<dbReference type="PANTHER" id="PTHR35711:SF1">
    <property type="entry name" value="ECTODERMAL, ISOFORM F"/>
    <property type="match status" value="1"/>
</dbReference>
<feature type="compositionally biased region" description="Polar residues" evidence="1">
    <location>
        <begin position="502"/>
        <end position="513"/>
    </location>
</feature>